<dbReference type="InterPro" id="IPR036909">
    <property type="entry name" value="Cyt_c-like_dom_sf"/>
</dbReference>
<keyword evidence="2 4" id="KW-0479">Metal-binding</keyword>
<reference evidence="6" key="2">
    <citation type="submission" date="2020-09" db="EMBL/GenBank/DDBJ databases">
        <authorList>
            <person name="Sun Q."/>
            <person name="Zhou Y."/>
        </authorList>
    </citation>
    <scope>NUCLEOTIDE SEQUENCE</scope>
    <source>
        <strain evidence="6">CGMCC 1.12506</strain>
    </source>
</reference>
<evidence type="ECO:0000313" key="6">
    <source>
        <dbReference type="EMBL" id="GGD16247.1"/>
    </source>
</evidence>
<dbReference type="PROSITE" id="PS51007">
    <property type="entry name" value="CYTC"/>
    <property type="match status" value="1"/>
</dbReference>
<keyword evidence="1 4" id="KW-0349">Heme</keyword>
<evidence type="ECO:0000256" key="2">
    <source>
        <dbReference type="ARBA" id="ARBA00022723"/>
    </source>
</evidence>
<dbReference type="GO" id="GO:0020037">
    <property type="term" value="F:heme binding"/>
    <property type="evidence" value="ECO:0007669"/>
    <property type="project" value="InterPro"/>
</dbReference>
<name>A0A916XVX6_9FLAO</name>
<dbReference type="InterPro" id="IPR051459">
    <property type="entry name" value="Cytochrome_c-type_DH"/>
</dbReference>
<evidence type="ECO:0000256" key="4">
    <source>
        <dbReference type="PROSITE-ProRule" id="PRU00433"/>
    </source>
</evidence>
<evidence type="ECO:0000256" key="3">
    <source>
        <dbReference type="ARBA" id="ARBA00023004"/>
    </source>
</evidence>
<keyword evidence="7" id="KW-1185">Reference proteome</keyword>
<evidence type="ECO:0000259" key="5">
    <source>
        <dbReference type="PROSITE" id="PS51007"/>
    </source>
</evidence>
<feature type="domain" description="Cytochrome c" evidence="5">
    <location>
        <begin position="35"/>
        <end position="122"/>
    </location>
</feature>
<accession>A0A916XVX6</accession>
<proteinExistence type="predicted"/>
<gene>
    <name evidence="6" type="ORF">GCM10011343_03950</name>
</gene>
<dbReference type="RefSeq" id="WP_188360825.1">
    <property type="nucleotide sequence ID" value="NZ_BMFG01000001.1"/>
</dbReference>
<dbReference type="Gene3D" id="1.10.760.10">
    <property type="entry name" value="Cytochrome c-like domain"/>
    <property type="match status" value="1"/>
</dbReference>
<dbReference type="Proteomes" id="UP000625735">
    <property type="component" value="Unassembled WGS sequence"/>
</dbReference>
<comment type="caution">
    <text evidence="6">The sequence shown here is derived from an EMBL/GenBank/DDBJ whole genome shotgun (WGS) entry which is preliminary data.</text>
</comment>
<reference evidence="6" key="1">
    <citation type="journal article" date="2014" name="Int. J. Syst. Evol. Microbiol.">
        <title>Complete genome sequence of Corynebacterium casei LMG S-19264T (=DSM 44701T), isolated from a smear-ripened cheese.</title>
        <authorList>
            <consortium name="US DOE Joint Genome Institute (JGI-PGF)"/>
            <person name="Walter F."/>
            <person name="Albersmeier A."/>
            <person name="Kalinowski J."/>
            <person name="Ruckert C."/>
        </authorList>
    </citation>
    <scope>NUCLEOTIDE SEQUENCE</scope>
    <source>
        <strain evidence="6">CGMCC 1.12506</strain>
    </source>
</reference>
<dbReference type="InterPro" id="IPR009056">
    <property type="entry name" value="Cyt_c-like_dom"/>
</dbReference>
<organism evidence="6 7">
    <name type="scientific">Flavobacterium orientale</name>
    <dbReference type="NCBI Taxonomy" id="1756020"/>
    <lineage>
        <taxon>Bacteria</taxon>
        <taxon>Pseudomonadati</taxon>
        <taxon>Bacteroidota</taxon>
        <taxon>Flavobacteriia</taxon>
        <taxon>Flavobacteriales</taxon>
        <taxon>Flavobacteriaceae</taxon>
        <taxon>Flavobacterium</taxon>
    </lineage>
</organism>
<protein>
    <recommendedName>
        <fullName evidence="5">Cytochrome c domain-containing protein</fullName>
    </recommendedName>
</protein>
<dbReference type="EMBL" id="BMFG01000001">
    <property type="protein sequence ID" value="GGD16247.1"/>
    <property type="molecule type" value="Genomic_DNA"/>
</dbReference>
<dbReference type="PANTHER" id="PTHR35008:SF8">
    <property type="entry name" value="ALCOHOL DEHYDROGENASE CYTOCHROME C SUBUNIT"/>
    <property type="match status" value="1"/>
</dbReference>
<dbReference type="GO" id="GO:0046872">
    <property type="term" value="F:metal ion binding"/>
    <property type="evidence" value="ECO:0007669"/>
    <property type="project" value="UniProtKB-KW"/>
</dbReference>
<dbReference type="AlphaFoldDB" id="A0A916XVX6"/>
<dbReference type="Pfam" id="PF00034">
    <property type="entry name" value="Cytochrom_C"/>
    <property type="match status" value="1"/>
</dbReference>
<evidence type="ECO:0000313" key="7">
    <source>
        <dbReference type="Proteomes" id="UP000625735"/>
    </source>
</evidence>
<dbReference type="SUPFAM" id="SSF46626">
    <property type="entry name" value="Cytochrome c"/>
    <property type="match status" value="1"/>
</dbReference>
<dbReference type="PANTHER" id="PTHR35008">
    <property type="entry name" value="BLL4482 PROTEIN-RELATED"/>
    <property type="match status" value="1"/>
</dbReference>
<keyword evidence="3 4" id="KW-0408">Iron</keyword>
<evidence type="ECO:0000256" key="1">
    <source>
        <dbReference type="ARBA" id="ARBA00022617"/>
    </source>
</evidence>
<sequence>MKGFYIVIVTIGILIFGDENSSYQPLNQSNNELTKSIQRGNEVYADFCIQCHLGNGKGSETVPPLAASDWLLNKRKESIHAVKYGQSGPIKVNGKNYNGMMSPMGLTDEEVADVMNYIMNSWGNKQTKMVTVSEVQAVKK</sequence>
<dbReference type="GO" id="GO:0009055">
    <property type="term" value="F:electron transfer activity"/>
    <property type="evidence" value="ECO:0007669"/>
    <property type="project" value="InterPro"/>
</dbReference>